<keyword evidence="3 6" id="KW-1133">Transmembrane helix</keyword>
<keyword evidence="8" id="KW-1185">Reference proteome</keyword>
<dbReference type="GO" id="GO:0016020">
    <property type="term" value="C:membrane"/>
    <property type="evidence" value="ECO:0007669"/>
    <property type="project" value="UniProtKB-SubCell"/>
</dbReference>
<sequence>MSWLADAISPASAASFLYITFTVDLQTRPYSDFVIPSLQLRQSTKALHMPSERTNLGPLTTRWKYPDRCTVPVTACSNCDNGWIAQTCGDNDSNSQGVLDDPECWPPRSKSMSHSNALNGWGFYSPAFDCPQGYTAACHATGTDASFNFQFSINDRETVKGCCPTGYACAGGGTNAQTCTSTAFRGSLQVASCSDRKTVLNSLSLPFVVSVTTSGETTVQTIDALTFYAPMFQLNHHEKDITLSTTGSQQTQTTASSTSTAESSTDGSSSGGLSTGAQAGIGAGVGVAGLMILGAAFYLWRRRKRATPASELAAPEEQKKSPTTPAGYSPAPQYAPVELDAASTRHEMS</sequence>
<evidence type="ECO:0000313" key="7">
    <source>
        <dbReference type="EMBL" id="KAF4443380.1"/>
    </source>
</evidence>
<feature type="region of interest" description="Disordered" evidence="5">
    <location>
        <begin position="307"/>
        <end position="349"/>
    </location>
</feature>
<name>A0A8H4K2C1_9HYPO</name>
<feature type="compositionally biased region" description="Low complexity" evidence="5">
    <location>
        <begin position="244"/>
        <end position="268"/>
    </location>
</feature>
<evidence type="ECO:0000256" key="1">
    <source>
        <dbReference type="ARBA" id="ARBA00004167"/>
    </source>
</evidence>
<accession>A0A8H4K2C1</accession>
<dbReference type="PANTHER" id="PTHR15549">
    <property type="entry name" value="PAIRED IMMUNOGLOBULIN-LIKE TYPE 2 RECEPTOR"/>
    <property type="match status" value="1"/>
</dbReference>
<proteinExistence type="predicted"/>
<dbReference type="PANTHER" id="PTHR15549:SF26">
    <property type="entry name" value="AXIAL BUDDING PATTERN PROTEIN 2-RELATED"/>
    <property type="match status" value="1"/>
</dbReference>
<feature type="region of interest" description="Disordered" evidence="5">
    <location>
        <begin position="244"/>
        <end position="273"/>
    </location>
</feature>
<gene>
    <name evidence="7" type="ORF">F53441_11428</name>
</gene>
<dbReference type="Proteomes" id="UP000605986">
    <property type="component" value="Unassembled WGS sequence"/>
</dbReference>
<keyword evidence="4 6" id="KW-0472">Membrane</keyword>
<organism evidence="7 8">
    <name type="scientific">Fusarium austroafricanum</name>
    <dbReference type="NCBI Taxonomy" id="2364996"/>
    <lineage>
        <taxon>Eukaryota</taxon>
        <taxon>Fungi</taxon>
        <taxon>Dikarya</taxon>
        <taxon>Ascomycota</taxon>
        <taxon>Pezizomycotina</taxon>
        <taxon>Sordariomycetes</taxon>
        <taxon>Hypocreomycetidae</taxon>
        <taxon>Hypocreales</taxon>
        <taxon>Nectriaceae</taxon>
        <taxon>Fusarium</taxon>
        <taxon>Fusarium concolor species complex</taxon>
    </lineage>
</organism>
<evidence type="ECO:0000256" key="3">
    <source>
        <dbReference type="ARBA" id="ARBA00022989"/>
    </source>
</evidence>
<dbReference type="GO" id="GO:0071944">
    <property type="term" value="C:cell periphery"/>
    <property type="evidence" value="ECO:0007669"/>
    <property type="project" value="UniProtKB-ARBA"/>
</dbReference>
<comment type="caution">
    <text evidence="7">The sequence shown here is derived from an EMBL/GenBank/DDBJ whole genome shotgun (WGS) entry which is preliminary data.</text>
</comment>
<evidence type="ECO:0000256" key="6">
    <source>
        <dbReference type="SAM" id="Phobius"/>
    </source>
</evidence>
<evidence type="ECO:0000256" key="2">
    <source>
        <dbReference type="ARBA" id="ARBA00022692"/>
    </source>
</evidence>
<feature type="transmembrane region" description="Helical" evidence="6">
    <location>
        <begin position="279"/>
        <end position="300"/>
    </location>
</feature>
<comment type="subcellular location">
    <subcellularLocation>
        <location evidence="1">Membrane</location>
        <topology evidence="1">Single-pass membrane protein</topology>
    </subcellularLocation>
</comment>
<evidence type="ECO:0000256" key="4">
    <source>
        <dbReference type="ARBA" id="ARBA00023136"/>
    </source>
</evidence>
<dbReference type="InterPro" id="IPR051694">
    <property type="entry name" value="Immunoregulatory_rcpt-like"/>
</dbReference>
<dbReference type="AlphaFoldDB" id="A0A8H4K2C1"/>
<keyword evidence="2 6" id="KW-0812">Transmembrane</keyword>
<evidence type="ECO:0000256" key="5">
    <source>
        <dbReference type="SAM" id="MobiDB-lite"/>
    </source>
</evidence>
<protein>
    <submittedName>
        <fullName evidence="7">Uncharacterized protein</fullName>
    </submittedName>
</protein>
<dbReference type="OrthoDB" id="5429716at2759"/>
<dbReference type="EMBL" id="JAADJG010000577">
    <property type="protein sequence ID" value="KAF4443380.1"/>
    <property type="molecule type" value="Genomic_DNA"/>
</dbReference>
<evidence type="ECO:0000313" key="8">
    <source>
        <dbReference type="Proteomes" id="UP000605986"/>
    </source>
</evidence>
<reference evidence="7" key="1">
    <citation type="submission" date="2020-01" db="EMBL/GenBank/DDBJ databases">
        <title>Identification and distribution of gene clusters putatively required for synthesis of sphingolipid metabolism inhibitors in phylogenetically diverse species of the filamentous fungus Fusarium.</title>
        <authorList>
            <person name="Kim H.-S."/>
            <person name="Busman M."/>
            <person name="Brown D.W."/>
            <person name="Divon H."/>
            <person name="Uhlig S."/>
            <person name="Proctor R.H."/>
        </authorList>
    </citation>
    <scope>NUCLEOTIDE SEQUENCE</scope>
    <source>
        <strain evidence="7">NRRL 53441</strain>
    </source>
</reference>